<keyword evidence="1" id="KW-0378">Hydrolase</keyword>
<dbReference type="RefSeq" id="WP_302711709.1">
    <property type="nucleotide sequence ID" value="NZ_JAULRT010000035.1"/>
</dbReference>
<gene>
    <name evidence="1" type="ORF">QWI16_05280</name>
</gene>
<dbReference type="EMBL" id="JAULRT010000035">
    <property type="protein sequence ID" value="MDO3381577.1"/>
    <property type="molecule type" value="Genomic_DNA"/>
</dbReference>
<keyword evidence="2" id="KW-1185">Reference proteome</keyword>
<dbReference type="CDD" id="cd08994">
    <property type="entry name" value="GH43_62_32_68_117_130-like"/>
    <property type="match status" value="1"/>
</dbReference>
<proteinExistence type="predicted"/>
<evidence type="ECO:0000313" key="2">
    <source>
        <dbReference type="Proteomes" id="UP001168380"/>
    </source>
</evidence>
<reference evidence="1" key="1">
    <citation type="submission" date="2023-07" db="EMBL/GenBank/DDBJ databases">
        <title>Gilvimarinus algae sp. nov., isolated from the surface of Kelp.</title>
        <authorList>
            <person name="Sun Y.Y."/>
            <person name="Gong Y."/>
            <person name="Du Z.J."/>
        </authorList>
    </citation>
    <scope>NUCLEOTIDE SEQUENCE</scope>
    <source>
        <strain evidence="1">SDUM040014</strain>
    </source>
</reference>
<dbReference type="GO" id="GO:0016787">
    <property type="term" value="F:hydrolase activity"/>
    <property type="evidence" value="ECO:0007669"/>
    <property type="project" value="UniProtKB-KW"/>
</dbReference>
<dbReference type="InterPro" id="IPR023296">
    <property type="entry name" value="Glyco_hydro_beta-prop_sf"/>
</dbReference>
<dbReference type="PROSITE" id="PS51257">
    <property type="entry name" value="PROKAR_LIPOPROTEIN"/>
    <property type="match status" value="1"/>
</dbReference>
<evidence type="ECO:0000313" key="1">
    <source>
        <dbReference type="EMBL" id="MDO3381577.1"/>
    </source>
</evidence>
<accession>A0ABT8TBU9</accession>
<organism evidence="1 2">
    <name type="scientific">Gilvimarinus algae</name>
    <dbReference type="NCBI Taxonomy" id="3058037"/>
    <lineage>
        <taxon>Bacteria</taxon>
        <taxon>Pseudomonadati</taxon>
        <taxon>Pseudomonadota</taxon>
        <taxon>Gammaproteobacteria</taxon>
        <taxon>Cellvibrionales</taxon>
        <taxon>Cellvibrionaceae</taxon>
        <taxon>Gilvimarinus</taxon>
    </lineage>
</organism>
<comment type="caution">
    <text evidence="1">The sequence shown here is derived from an EMBL/GenBank/DDBJ whole genome shotgun (WGS) entry which is preliminary data.</text>
</comment>
<sequence>MRQLSPLTFALIAAFTAACSSLPDTESEREPTERAACQGKDSLQMVDYFLPMPSCNRRADVWGAEGVLPRDIDNGLESAQPQPEWNYWDGKIIKGPEGRYHLLASRWPGSLTHYDWAKSIAVHAVSDKPEGPYRNPKPLFSDRDGAGHNITGGILPDGRYYAVASDAGRYGDVFIAETIDGEYQLQGTVSMEANGQDLNRAGANVSIIVRPDGKFLLVSRPGIIMLSDHLMGPYVAQGPSIWPSIEGYDNAKAEDPIVWYSGGLYHITLNWWDIRKARHLVSRDGINNWIDTGIAYDPRLGFEYEDGERNEWSLLERPGVLIENGHVTHFTFSALDVNKWDDMGNDRHGSKVLVVPFDGKCFDAALDRAIP</sequence>
<dbReference type="Proteomes" id="UP001168380">
    <property type="component" value="Unassembled WGS sequence"/>
</dbReference>
<dbReference type="Gene3D" id="2.115.10.20">
    <property type="entry name" value="Glycosyl hydrolase domain, family 43"/>
    <property type="match status" value="1"/>
</dbReference>
<protein>
    <submittedName>
        <fullName evidence="1">Glycoside hydrolase family protein</fullName>
    </submittedName>
</protein>
<dbReference type="SUPFAM" id="SSF75005">
    <property type="entry name" value="Arabinanase/levansucrase/invertase"/>
    <property type="match status" value="1"/>
</dbReference>
<name>A0ABT8TBU9_9GAMM</name>